<organism evidence="2 3">
    <name type="scientific">Sinosporangium siamense</name>
    <dbReference type="NCBI Taxonomy" id="1367973"/>
    <lineage>
        <taxon>Bacteria</taxon>
        <taxon>Bacillati</taxon>
        <taxon>Actinomycetota</taxon>
        <taxon>Actinomycetes</taxon>
        <taxon>Streptosporangiales</taxon>
        <taxon>Streptosporangiaceae</taxon>
        <taxon>Sinosporangium</taxon>
    </lineage>
</organism>
<dbReference type="PROSITE" id="PS51257">
    <property type="entry name" value="PROKAR_LIPOPROTEIN"/>
    <property type="match status" value="1"/>
</dbReference>
<keyword evidence="3" id="KW-1185">Reference proteome</keyword>
<gene>
    <name evidence="2" type="ORF">Ssi02_20590</name>
</gene>
<dbReference type="EMBL" id="BOOW01000012">
    <property type="protein sequence ID" value="GII91828.1"/>
    <property type="molecule type" value="Genomic_DNA"/>
</dbReference>
<dbReference type="AlphaFoldDB" id="A0A919RDD7"/>
<feature type="chain" id="PRO_5039607218" description="Lipoprotein" evidence="1">
    <location>
        <begin position="22"/>
        <end position="156"/>
    </location>
</feature>
<evidence type="ECO:0000313" key="2">
    <source>
        <dbReference type="EMBL" id="GII91828.1"/>
    </source>
</evidence>
<proteinExistence type="predicted"/>
<dbReference type="Proteomes" id="UP000606172">
    <property type="component" value="Unassembled WGS sequence"/>
</dbReference>
<feature type="signal peptide" evidence="1">
    <location>
        <begin position="1"/>
        <end position="21"/>
    </location>
</feature>
<reference evidence="2" key="1">
    <citation type="submission" date="2021-01" db="EMBL/GenBank/DDBJ databases">
        <title>Whole genome shotgun sequence of Sinosporangium siamense NBRC 109515.</title>
        <authorList>
            <person name="Komaki H."/>
            <person name="Tamura T."/>
        </authorList>
    </citation>
    <scope>NUCLEOTIDE SEQUENCE</scope>
    <source>
        <strain evidence="2">NBRC 109515</strain>
    </source>
</reference>
<keyword evidence="1" id="KW-0732">Signal</keyword>
<evidence type="ECO:0000256" key="1">
    <source>
        <dbReference type="SAM" id="SignalP"/>
    </source>
</evidence>
<accession>A0A919RDD7</accession>
<dbReference type="RefSeq" id="WP_204024048.1">
    <property type="nucleotide sequence ID" value="NZ_BOOW01000012.1"/>
</dbReference>
<name>A0A919RDD7_9ACTN</name>
<evidence type="ECO:0008006" key="4">
    <source>
        <dbReference type="Google" id="ProtNLM"/>
    </source>
</evidence>
<comment type="caution">
    <text evidence="2">The sequence shown here is derived from an EMBL/GenBank/DDBJ whole genome shotgun (WGS) entry which is preliminary data.</text>
</comment>
<sequence>MRSARFLVAALALMVASGCTSKPSATEAIAELEQDVRRLESDDLFKSPSMSLRILQRPDKDLPCGENGFKRVLRATANKERGNEDPDSHLDGAQRVMETTLSRHLGYKLEQDISQGDAPEGRFIYGTKETGVVVTVHVASEAPTWHLHAQTVCMPR</sequence>
<protein>
    <recommendedName>
        <fullName evidence="4">Lipoprotein</fullName>
    </recommendedName>
</protein>
<evidence type="ECO:0000313" key="3">
    <source>
        <dbReference type="Proteomes" id="UP000606172"/>
    </source>
</evidence>